<name>A0A1X2H1S0_SYNRA</name>
<dbReference type="InterPro" id="IPR012340">
    <property type="entry name" value="NA-bd_OB-fold"/>
</dbReference>
<dbReference type="PANTHER" id="PTHR11289:SF0">
    <property type="entry name" value="BREAST CANCER TYPE 2 SUSCEPTIBILITY PROTEIN"/>
    <property type="match status" value="1"/>
</dbReference>
<gene>
    <name evidence="2" type="ORF">BCR43DRAFT_447143</name>
</gene>
<evidence type="ECO:0000313" key="2">
    <source>
        <dbReference type="EMBL" id="ORY90596.1"/>
    </source>
</evidence>
<dbReference type="PANTHER" id="PTHR11289">
    <property type="entry name" value="BREAST CANCER TYPE 2 SUSCEPTIBILITY PROTEIN BRCA2"/>
    <property type="match status" value="1"/>
</dbReference>
<accession>A0A1X2H1S0</accession>
<proteinExistence type="predicted"/>
<evidence type="ECO:0000313" key="3">
    <source>
        <dbReference type="Proteomes" id="UP000242180"/>
    </source>
</evidence>
<dbReference type="SUPFAM" id="SSF50249">
    <property type="entry name" value="Nucleic acid-binding proteins"/>
    <property type="match status" value="2"/>
</dbReference>
<dbReference type="GO" id="GO:0000724">
    <property type="term" value="P:double-strand break repair via homologous recombination"/>
    <property type="evidence" value="ECO:0007669"/>
    <property type="project" value="InterPro"/>
</dbReference>
<dbReference type="Gene3D" id="2.40.50.140">
    <property type="entry name" value="Nucleic acid-binding proteins"/>
    <property type="match status" value="2"/>
</dbReference>
<dbReference type="InParanoid" id="A0A1X2H1S0"/>
<dbReference type="Proteomes" id="UP000242180">
    <property type="component" value="Unassembled WGS sequence"/>
</dbReference>
<evidence type="ECO:0000259" key="1">
    <source>
        <dbReference type="Pfam" id="PF09103"/>
    </source>
</evidence>
<dbReference type="InterPro" id="IPR015525">
    <property type="entry name" value="BRCA2"/>
</dbReference>
<feature type="domain" description="BRCA2 OB1" evidence="1">
    <location>
        <begin position="26"/>
        <end position="140"/>
    </location>
</feature>
<organism evidence="2 3">
    <name type="scientific">Syncephalastrum racemosum</name>
    <name type="common">Filamentous fungus</name>
    <dbReference type="NCBI Taxonomy" id="13706"/>
    <lineage>
        <taxon>Eukaryota</taxon>
        <taxon>Fungi</taxon>
        <taxon>Fungi incertae sedis</taxon>
        <taxon>Mucoromycota</taxon>
        <taxon>Mucoromycotina</taxon>
        <taxon>Mucoromycetes</taxon>
        <taxon>Mucorales</taxon>
        <taxon>Syncephalastraceae</taxon>
        <taxon>Syncephalastrum</taxon>
    </lineage>
</organism>
<dbReference type="GO" id="GO:0006355">
    <property type="term" value="P:regulation of DNA-templated transcription"/>
    <property type="evidence" value="ECO:0007669"/>
    <property type="project" value="TreeGrafter"/>
</dbReference>
<reference evidence="2 3" key="1">
    <citation type="submission" date="2016-07" db="EMBL/GenBank/DDBJ databases">
        <title>Pervasive Adenine N6-methylation of Active Genes in Fungi.</title>
        <authorList>
            <consortium name="DOE Joint Genome Institute"/>
            <person name="Mondo S.J."/>
            <person name="Dannebaum R.O."/>
            <person name="Kuo R.C."/>
            <person name="Labutti K."/>
            <person name="Haridas S."/>
            <person name="Kuo A."/>
            <person name="Salamov A."/>
            <person name="Ahrendt S.R."/>
            <person name="Lipzen A."/>
            <person name="Sullivan W."/>
            <person name="Andreopoulos W.B."/>
            <person name="Clum A."/>
            <person name="Lindquist E."/>
            <person name="Daum C."/>
            <person name="Ramamoorthy G.K."/>
            <person name="Gryganskyi A."/>
            <person name="Culley D."/>
            <person name="Magnuson J.K."/>
            <person name="James T.Y."/>
            <person name="O'Malley M.A."/>
            <person name="Stajich J.E."/>
            <person name="Spatafora J.W."/>
            <person name="Visel A."/>
            <person name="Grigoriev I.V."/>
        </authorList>
    </citation>
    <scope>NUCLEOTIDE SEQUENCE [LARGE SCALE GENOMIC DNA]</scope>
    <source>
        <strain evidence="2 3">NRRL 2496</strain>
    </source>
</reference>
<dbReference type="STRING" id="13706.A0A1X2H1S0"/>
<dbReference type="EMBL" id="MCGN01000012">
    <property type="protein sequence ID" value="ORY90596.1"/>
    <property type="molecule type" value="Genomic_DNA"/>
</dbReference>
<dbReference type="Pfam" id="PF09103">
    <property type="entry name" value="BRCA-2_OB1"/>
    <property type="match status" value="1"/>
</dbReference>
<keyword evidence="3" id="KW-1185">Reference proteome</keyword>
<comment type="caution">
    <text evidence="2">The sequence shown here is derived from an EMBL/GenBank/DDBJ whole genome shotgun (WGS) entry which is preliminary data.</text>
</comment>
<sequence length="407" mass="46673">MEKKEHGLILSWFCRYEREINQGERSALKRIYEQDDVPVKHMVLAVADIIFDALTTPADKSHVRLVLTDGWYEIPASIDHRMERAISRRKIAIGSKLSICGAQLIGEREPQSPLGARGTALSISANRCLPATWYCKLGYQPRSIVLRSLSSVYNDGGLVRGIDIVVHRKYPMKYRETLTDGTTMIRTEREEYETRRQALLSQQQQQRESVEERNVSAYFRAIVADTQGQTKRSLLVSDANDILYRDIREGARYKVYFVMPFVTPRNPTELKTTRLTRWEPCAGNPVGYTPRKVMLCKDLIHGEMSSDIDVAVLVIRTSLRKKRNTMRKVNICVCAYIYVDASTPVRIRRSRQVVWEQRLLVCDSSRQLCYIVLMIPVRALTNVQNQVIKNGRTVCTLKNGLLKRTCG</sequence>
<dbReference type="InterPro" id="IPR015187">
    <property type="entry name" value="BRCA2_OB_1"/>
</dbReference>
<dbReference type="OrthoDB" id="21095at2759"/>
<dbReference type="OMA" id="NICVCAY"/>
<protein>
    <submittedName>
        <fullName evidence="2">BRCA2, oligonucleotide/oligosaccharide-binding, domain 1-domain-containing protein</fullName>
    </submittedName>
</protein>
<dbReference type="AlphaFoldDB" id="A0A1X2H1S0"/>